<organism evidence="2 3">
    <name type="scientific">Pseudocohnilembus persalinus</name>
    <name type="common">Ciliate</name>
    <dbReference type="NCBI Taxonomy" id="266149"/>
    <lineage>
        <taxon>Eukaryota</taxon>
        <taxon>Sar</taxon>
        <taxon>Alveolata</taxon>
        <taxon>Ciliophora</taxon>
        <taxon>Intramacronucleata</taxon>
        <taxon>Oligohymenophorea</taxon>
        <taxon>Scuticociliatia</taxon>
        <taxon>Philasterida</taxon>
        <taxon>Pseudocohnilembidae</taxon>
        <taxon>Pseudocohnilembus</taxon>
    </lineage>
</organism>
<keyword evidence="3" id="KW-1185">Reference proteome</keyword>
<feature type="region of interest" description="Disordered" evidence="1">
    <location>
        <begin position="42"/>
        <end position="109"/>
    </location>
</feature>
<feature type="region of interest" description="Disordered" evidence="1">
    <location>
        <begin position="882"/>
        <end position="905"/>
    </location>
</feature>
<feature type="region of interest" description="Disordered" evidence="1">
    <location>
        <begin position="1"/>
        <end position="30"/>
    </location>
</feature>
<feature type="compositionally biased region" description="Low complexity" evidence="1">
    <location>
        <begin position="95"/>
        <end position="105"/>
    </location>
</feature>
<feature type="compositionally biased region" description="Low complexity" evidence="1">
    <location>
        <begin position="886"/>
        <end position="905"/>
    </location>
</feature>
<evidence type="ECO:0000313" key="3">
    <source>
        <dbReference type="Proteomes" id="UP000054937"/>
    </source>
</evidence>
<sequence length="905" mass="108253">MGEQSKRKNRKNSCFSQKSQKNKSKFESKNYKEIQKLIGEILQVKDLNKETDKSSQQQNQSEKKKGNQNLSNQQFNNFKERQKRGKQKEQKKQQKQQLQKNQYNKQFDDDDEIQMINNNYNFVQEQQKQQYREKKQEQEQQNKQKKFEGLFIYTNPIYLPYLDMHIFPVFLEFEKWHEQIDIYSIKQLNEGNQQQQYKIFEKWQENLAFDVNDLYYGKAYMQIGLISYLISDLFVVVGKDKNMLSYNNQSDQNHDNVQYLRDLQYLFSANFQNEIKKFSQPKIVSIIYSVEKMKVAQQQQYNNQQQSSTNNKNLILASQVSNNYHNLNSNKMIKTKSEIMNDNQDFFSFNIANNNINNNSILNQNQNQIQSDHKLVQNNSTVSQNDNQSGKNITQQNNVDYRQLKQVNWANNTPRESSNFNSNTNLSNYLNLNLHNNRISTPNNVSKIQNDDDLDGFTEKCDNIGKKKDINKRKAQSFLDNNQTSTQTFNYVNEKQQQQEQIQNNNKNLSHHYNQNQNQQQQIRKSNFLKVSNKQTMFGPGTKSEQDFLNVKTPRMNSNRKYQQAVSKQMDEFFKFRRANKLMQLENCIMEYDLQVKEFKGHYYYWENLGKLYKGIKELEERSFKENYLMSQTNKAYRVKYIMNQYFETQLGGKIKDNDSNQVRILAFQKKLHKLDEDKKFNFQQVQIKEYQSDSDFKAEIKEIISQNKNRFIDFIEAIKQENNMQLSKNPQSATTGYLKKYITKPKSAYMDFQKMQHDDKELFIRKDDIDVDTIKISLLQQNNYGEVVQNFKQQVEDEFLNYLRQKQDRNGGLQTKLCKILRERAKLLRQKKDSLGMGVIRNQEEYRNILKQIEIERSKMRQMQFQNQQMEKSLKKMQMKKKRANNNLSSQMQNLSMQQDGYNF</sequence>
<name>A0A0V0R537_PSEPJ</name>
<protein>
    <submittedName>
        <fullName evidence="2">Uncharacterized protein</fullName>
    </submittedName>
</protein>
<dbReference type="Proteomes" id="UP000054937">
    <property type="component" value="Unassembled WGS sequence"/>
</dbReference>
<dbReference type="InParanoid" id="A0A0V0R537"/>
<feature type="compositionally biased region" description="Low complexity" evidence="1">
    <location>
        <begin position="67"/>
        <end position="77"/>
    </location>
</feature>
<reference evidence="2 3" key="1">
    <citation type="journal article" date="2015" name="Sci. Rep.">
        <title>Genome of the facultative scuticociliatosis pathogen Pseudocohnilembus persalinus provides insight into its virulence through horizontal gene transfer.</title>
        <authorList>
            <person name="Xiong J."/>
            <person name="Wang G."/>
            <person name="Cheng J."/>
            <person name="Tian M."/>
            <person name="Pan X."/>
            <person name="Warren A."/>
            <person name="Jiang C."/>
            <person name="Yuan D."/>
            <person name="Miao W."/>
        </authorList>
    </citation>
    <scope>NUCLEOTIDE SEQUENCE [LARGE SCALE GENOMIC DNA]</scope>
    <source>
        <strain evidence="2">36N120E</strain>
    </source>
</reference>
<accession>A0A0V0R537</accession>
<dbReference type="EMBL" id="LDAU01000046">
    <property type="protein sequence ID" value="KRX09582.1"/>
    <property type="molecule type" value="Genomic_DNA"/>
</dbReference>
<evidence type="ECO:0000256" key="1">
    <source>
        <dbReference type="SAM" id="MobiDB-lite"/>
    </source>
</evidence>
<proteinExistence type="predicted"/>
<gene>
    <name evidence="2" type="ORF">PPERSA_08614</name>
</gene>
<evidence type="ECO:0000313" key="2">
    <source>
        <dbReference type="EMBL" id="KRX09582.1"/>
    </source>
</evidence>
<dbReference type="AlphaFoldDB" id="A0A0V0R537"/>
<comment type="caution">
    <text evidence="2">The sequence shown here is derived from an EMBL/GenBank/DDBJ whole genome shotgun (WGS) entry which is preliminary data.</text>
</comment>